<dbReference type="RefSeq" id="XP_016233274.1">
    <property type="nucleotide sequence ID" value="XM_016382571.1"/>
</dbReference>
<dbReference type="PANTHER" id="PTHR46082">
    <property type="entry name" value="ATP/GTP-BINDING PROTEIN-RELATED"/>
    <property type="match status" value="1"/>
</dbReference>
<dbReference type="SUPFAM" id="SSF52540">
    <property type="entry name" value="P-loop containing nucleoside triphosphate hydrolases"/>
    <property type="match status" value="1"/>
</dbReference>
<reference evidence="3 4" key="1">
    <citation type="submission" date="2015-01" db="EMBL/GenBank/DDBJ databases">
        <title>The Genome Sequence of Exophiala spinifera CBS89968.</title>
        <authorList>
            <consortium name="The Broad Institute Genomics Platform"/>
            <person name="Cuomo C."/>
            <person name="de Hoog S."/>
            <person name="Gorbushina A."/>
            <person name="Stielow B."/>
            <person name="Teixiera M."/>
            <person name="Abouelleil A."/>
            <person name="Chapman S.B."/>
            <person name="Priest M."/>
            <person name="Young S.K."/>
            <person name="Wortman J."/>
            <person name="Nusbaum C."/>
            <person name="Birren B."/>
        </authorList>
    </citation>
    <scope>NUCLEOTIDE SEQUENCE [LARGE SCALE GENOMIC DNA]</scope>
    <source>
        <strain evidence="3 4">CBS 89968</strain>
    </source>
</reference>
<dbReference type="OrthoDB" id="4120815at2759"/>
<feature type="compositionally biased region" description="Basic and acidic residues" evidence="1">
    <location>
        <begin position="1084"/>
        <end position="1104"/>
    </location>
</feature>
<dbReference type="GO" id="GO:0009116">
    <property type="term" value="P:nucleoside metabolic process"/>
    <property type="evidence" value="ECO:0007669"/>
    <property type="project" value="InterPro"/>
</dbReference>
<gene>
    <name evidence="3" type="ORF">PV08_08245</name>
</gene>
<dbReference type="InterPro" id="IPR035994">
    <property type="entry name" value="Nucleoside_phosphorylase_sf"/>
</dbReference>
<sequence>MTSQRPPNHEFSVAIFCALPPEADSIIAAFDVEWTGRIEKADGDTNSYSCGRIADHNCVVAHLSGVGKSNATLVAAGASATFKDIQYAFVVGICGGMPFDEKGKEILLGDVIISRALVQYDLGKQYPQGFKRKQEIEDVLPRPSHEVRALLAKLETLRGRQVIEQNTLEHLKAIQEQLPSASCPDPETDVLFDPSYFHQHRHVKGLSRCPFCQSKPQQFCQEASTTECEELGCKFTNATRRRALQPYHDGSTESSSRNPRIHIGRIGSADTVLKSGQFRNQLAKDEKLIGFEMEGVGIWDVFQNSLIVKAVCDYADSHKDKVWQDYAAASAAACLKSLLAELNPPRKAREHGNPESPLWSMPFEKSNLPDLVGRDDLLQNVQSKMFQPGKHSRIALLGLGGIGKSRVAMEVAYRMREARPKCSIFWVQATDARAFDNDCLMLGKLLNIPGIEDSKSDPKDLVCAHLSKSFAGEWLFILDNADDAKLWGGTGTSTTATEATFSSLVEYLPRSETGSILITTRNRRVASPIAKENVFMVSDMDTKDAETVLRNLLEKEELLNDRKSTEELLEILTCLPLAIVQAAAYINKNEETIKTYVRLLQQPEDDMIRLLSEDFSDEGRYKTSLNPVATTWLVSFQQILYESPVAAEYLEMASCLSEKNIPGSFFTAPSEIDKIDALGVLKGYSFFREHDERNINDSVGLLYDMHRLVRLATRNWLKRRKEMSTCLKSAFQRMVFVFPEVTWETKDIWMLYMPHAQVLCDFTEGEDLFERYVLLQKMASCLGWKGQVNASIKLLKVVVDWAENALDADDYFKWQTIWGLGIYLLDVGRESESELYIDRALQWGIEHRGKNDEFTLGCMVGVGGHKVQQGFWKEAEALLQEAIEVGKRITGPENANVQQARLDLAEIYMGTDRQDEAERIATELLEIEKRLRGERNHPNILNLMAFLSRIYRLQGRHGEAEQLSLEVVRKLEQFCGPTNAHTLKALVELALAYLCRGKLQEAEEAALRSLQGCRLLQHVNSGWIRECMSGLAHIFWRQGRHEDAIKMMDERVKIDEELEHTHHPWAQYCVQTLLKWRNWMRERDARDDPSGSVTHRLEGSREEGMLQGPSDEQSVRGFEDLDISERQQTHRQTQRHSQRSLKRRLSSRSPTRSGRRRHNHKSGSPD</sequence>
<dbReference type="Gene3D" id="3.40.50.300">
    <property type="entry name" value="P-loop containing nucleotide triphosphate hydrolases"/>
    <property type="match status" value="1"/>
</dbReference>
<proteinExistence type="predicted"/>
<dbReference type="Pfam" id="PF13424">
    <property type="entry name" value="TPR_12"/>
    <property type="match status" value="2"/>
</dbReference>
<dbReference type="GO" id="GO:0043531">
    <property type="term" value="F:ADP binding"/>
    <property type="evidence" value="ECO:0007669"/>
    <property type="project" value="InterPro"/>
</dbReference>
<evidence type="ECO:0000313" key="4">
    <source>
        <dbReference type="Proteomes" id="UP000053328"/>
    </source>
</evidence>
<dbReference type="SUPFAM" id="SSF48452">
    <property type="entry name" value="TPR-like"/>
    <property type="match status" value="2"/>
</dbReference>
<dbReference type="HOGENOM" id="CLU_000288_125_3_1"/>
<dbReference type="PANTHER" id="PTHR46082:SF6">
    <property type="entry name" value="AAA+ ATPASE DOMAIN-CONTAINING PROTEIN-RELATED"/>
    <property type="match status" value="1"/>
</dbReference>
<name>A0A0D2B2E5_9EURO</name>
<dbReference type="SUPFAM" id="SSF53167">
    <property type="entry name" value="Purine and uridine phosphorylases"/>
    <property type="match status" value="1"/>
</dbReference>
<dbReference type="InterPro" id="IPR053137">
    <property type="entry name" value="NLR-like"/>
</dbReference>
<organism evidence="3 4">
    <name type="scientific">Exophiala spinifera</name>
    <dbReference type="NCBI Taxonomy" id="91928"/>
    <lineage>
        <taxon>Eukaryota</taxon>
        <taxon>Fungi</taxon>
        <taxon>Dikarya</taxon>
        <taxon>Ascomycota</taxon>
        <taxon>Pezizomycotina</taxon>
        <taxon>Eurotiomycetes</taxon>
        <taxon>Chaetothyriomycetidae</taxon>
        <taxon>Chaetothyriales</taxon>
        <taxon>Herpotrichiellaceae</taxon>
        <taxon>Exophiala</taxon>
    </lineage>
</organism>
<dbReference type="EMBL" id="KN847497">
    <property type="protein sequence ID" value="KIW13058.1"/>
    <property type="molecule type" value="Genomic_DNA"/>
</dbReference>
<dbReference type="AlphaFoldDB" id="A0A0D2B2E5"/>
<dbReference type="GeneID" id="27335328"/>
<dbReference type="Gene3D" id="3.40.50.1580">
    <property type="entry name" value="Nucleoside phosphorylase domain"/>
    <property type="match status" value="1"/>
</dbReference>
<evidence type="ECO:0000256" key="1">
    <source>
        <dbReference type="SAM" id="MobiDB-lite"/>
    </source>
</evidence>
<dbReference type="InterPro" id="IPR011990">
    <property type="entry name" value="TPR-like_helical_dom_sf"/>
</dbReference>
<protein>
    <recommendedName>
        <fullName evidence="2">Nucleoside phosphorylase domain-containing protein</fullName>
    </recommendedName>
</protein>
<dbReference type="STRING" id="91928.A0A0D2B2E5"/>
<evidence type="ECO:0000259" key="2">
    <source>
        <dbReference type="Pfam" id="PF01048"/>
    </source>
</evidence>
<keyword evidence="4" id="KW-1185">Reference proteome</keyword>
<dbReference type="Pfam" id="PF01048">
    <property type="entry name" value="PNP_UDP_1"/>
    <property type="match status" value="1"/>
</dbReference>
<dbReference type="InterPro" id="IPR000845">
    <property type="entry name" value="Nucleoside_phosphorylase_d"/>
</dbReference>
<dbReference type="Gene3D" id="1.25.40.10">
    <property type="entry name" value="Tetratricopeptide repeat domain"/>
    <property type="match status" value="2"/>
</dbReference>
<feature type="compositionally biased region" description="Basic residues" evidence="1">
    <location>
        <begin position="1132"/>
        <end position="1146"/>
    </location>
</feature>
<dbReference type="VEuPathDB" id="FungiDB:PV08_08245"/>
<feature type="region of interest" description="Disordered" evidence="1">
    <location>
        <begin position="1084"/>
        <end position="1166"/>
    </location>
</feature>
<dbReference type="GO" id="GO:0003824">
    <property type="term" value="F:catalytic activity"/>
    <property type="evidence" value="ECO:0007669"/>
    <property type="project" value="InterPro"/>
</dbReference>
<feature type="compositionally biased region" description="Basic and acidic residues" evidence="1">
    <location>
        <begin position="1113"/>
        <end position="1128"/>
    </location>
</feature>
<feature type="compositionally biased region" description="Basic residues" evidence="1">
    <location>
        <begin position="1153"/>
        <end position="1166"/>
    </location>
</feature>
<dbReference type="InterPro" id="IPR027417">
    <property type="entry name" value="P-loop_NTPase"/>
</dbReference>
<evidence type="ECO:0000313" key="3">
    <source>
        <dbReference type="EMBL" id="KIW13058.1"/>
    </source>
</evidence>
<accession>A0A0D2B2E5</accession>
<dbReference type="Proteomes" id="UP000053328">
    <property type="component" value="Unassembled WGS sequence"/>
</dbReference>
<feature type="domain" description="Nucleoside phosphorylase" evidence="2">
    <location>
        <begin position="13"/>
        <end position="153"/>
    </location>
</feature>